<dbReference type="InterPro" id="IPR029787">
    <property type="entry name" value="Nucleotide_cyclase"/>
</dbReference>
<keyword evidence="1" id="KW-0547">Nucleotide-binding</keyword>
<organism evidence="5 6">
    <name type="scientific">Acidovorax lacteus</name>
    <dbReference type="NCBI Taxonomy" id="1924988"/>
    <lineage>
        <taxon>Bacteria</taxon>
        <taxon>Pseudomonadati</taxon>
        <taxon>Pseudomonadota</taxon>
        <taxon>Betaproteobacteria</taxon>
        <taxon>Burkholderiales</taxon>
        <taxon>Comamonadaceae</taxon>
        <taxon>Acidovorax</taxon>
    </lineage>
</organism>
<dbReference type="SUPFAM" id="SSF48452">
    <property type="entry name" value="TPR-like"/>
    <property type="match status" value="1"/>
</dbReference>
<evidence type="ECO:0000313" key="6">
    <source>
        <dbReference type="Proteomes" id="UP001501788"/>
    </source>
</evidence>
<feature type="domain" description="Orc1-like AAA ATPase" evidence="4">
    <location>
        <begin position="407"/>
        <end position="557"/>
    </location>
</feature>
<name>A0ABP8KXA9_9BURK</name>
<keyword evidence="2" id="KW-0067">ATP-binding</keyword>
<evidence type="ECO:0000256" key="1">
    <source>
        <dbReference type="ARBA" id="ARBA00022741"/>
    </source>
</evidence>
<feature type="region of interest" description="Disordered" evidence="3">
    <location>
        <begin position="179"/>
        <end position="199"/>
    </location>
</feature>
<reference evidence="6" key="1">
    <citation type="journal article" date="2019" name="Int. J. Syst. Evol. Microbiol.">
        <title>The Global Catalogue of Microorganisms (GCM) 10K type strain sequencing project: providing services to taxonomists for standard genome sequencing and annotation.</title>
        <authorList>
            <consortium name="The Broad Institute Genomics Platform"/>
            <consortium name="The Broad Institute Genome Sequencing Center for Infectious Disease"/>
            <person name="Wu L."/>
            <person name="Ma J."/>
        </authorList>
    </citation>
    <scope>NUCLEOTIDE SEQUENCE [LARGE SCALE GENOMIC DNA]</scope>
    <source>
        <strain evidence="6">JCM 31890</strain>
    </source>
</reference>
<dbReference type="Proteomes" id="UP001501788">
    <property type="component" value="Unassembled WGS sequence"/>
</dbReference>
<gene>
    <name evidence="5" type="ORF">GCM10023090_02880</name>
</gene>
<dbReference type="SUPFAM" id="SSF55073">
    <property type="entry name" value="Nucleotide cyclase"/>
    <property type="match status" value="1"/>
</dbReference>
<evidence type="ECO:0000313" key="5">
    <source>
        <dbReference type="EMBL" id="GAA4418213.1"/>
    </source>
</evidence>
<dbReference type="PANTHER" id="PTHR16305:SF35">
    <property type="entry name" value="TRANSCRIPTIONAL ACTIVATOR DOMAIN"/>
    <property type="match status" value="1"/>
</dbReference>
<dbReference type="InterPro" id="IPR011990">
    <property type="entry name" value="TPR-like_helical_dom_sf"/>
</dbReference>
<dbReference type="InterPro" id="IPR041664">
    <property type="entry name" value="AAA_16"/>
</dbReference>
<dbReference type="EMBL" id="BAABEX010000003">
    <property type="protein sequence ID" value="GAA4418213.1"/>
    <property type="molecule type" value="Genomic_DNA"/>
</dbReference>
<dbReference type="InterPro" id="IPR027417">
    <property type="entry name" value="P-loop_NTPase"/>
</dbReference>
<dbReference type="Gene3D" id="3.40.50.300">
    <property type="entry name" value="P-loop containing nucleotide triphosphate hydrolases"/>
    <property type="match status" value="1"/>
</dbReference>
<comment type="caution">
    <text evidence="5">The sequence shown here is derived from an EMBL/GenBank/DDBJ whole genome shotgun (WGS) entry which is preliminary data.</text>
</comment>
<protein>
    <recommendedName>
        <fullName evidence="4">Orc1-like AAA ATPase domain-containing protein</fullName>
    </recommendedName>
</protein>
<evidence type="ECO:0000256" key="3">
    <source>
        <dbReference type="SAM" id="MobiDB-lite"/>
    </source>
</evidence>
<evidence type="ECO:0000259" key="4">
    <source>
        <dbReference type="Pfam" id="PF13191"/>
    </source>
</evidence>
<keyword evidence="6" id="KW-1185">Reference proteome</keyword>
<accession>A0ABP8KXA9</accession>
<feature type="region of interest" description="Disordered" evidence="3">
    <location>
        <begin position="38"/>
        <end position="62"/>
    </location>
</feature>
<dbReference type="Gene3D" id="3.30.70.1230">
    <property type="entry name" value="Nucleotide cyclase"/>
    <property type="match status" value="1"/>
</dbReference>
<proteinExistence type="predicted"/>
<feature type="compositionally biased region" description="Low complexity" evidence="3">
    <location>
        <begin position="40"/>
        <end position="58"/>
    </location>
</feature>
<dbReference type="SUPFAM" id="SSF52540">
    <property type="entry name" value="P-loop containing nucleoside triphosphate hydrolases"/>
    <property type="match status" value="1"/>
</dbReference>
<dbReference type="PANTHER" id="PTHR16305">
    <property type="entry name" value="TESTICULAR SOLUBLE ADENYLYL CYCLASE"/>
    <property type="match status" value="1"/>
</dbReference>
<dbReference type="Pfam" id="PF13191">
    <property type="entry name" value="AAA_16"/>
    <property type="match status" value="1"/>
</dbReference>
<evidence type="ECO:0000256" key="2">
    <source>
        <dbReference type="ARBA" id="ARBA00022840"/>
    </source>
</evidence>
<sequence length="1143" mass="124044">MVSNFLLGSAAFLGDHRRIASCFTASVSTMQQTLRRWEHPTAPGPAGAASTPGPLPAGDAGGRSAAAVTRPVVVHTLGFEGQALLWTAPGQPTARAALRYRKGVWLLGYAASNPGRLIYRESLAEWFWPGQDGSDGRRNLRVLLADVQQVLRQLGQAQALRVERDWVRWDHADRVRVHLPADMPPAPSTEGGAADAGPGDSVSEDFRAWWLGQDRAAAQQNTPSLRLVALLRVHWQRIDPRTSSADIGEGAYPSAEVQERVEALLARFGARTLATDSLASSFVVGLDSLSPSYRSAALQLAGGLHAVAQAAGLPARVGLCFGPVLVDGPGPVAGWRLRLVDRLAQVAEPGELVCDQSCADQAEFLHFDALGERSFRGFQRRFRLYRTPLAQLQDVMPVVLGQAHRALVGRDDTLAVLRTALRAASSGESRVVWLRGPSGMGKTRLAVELWRDQTAAHGGAAWIEGRPEAREQPWAALRAWVVQRLGARPHALAPGPLALLQGFCLTGSVGQTERHALRQAVAALVADGPLLWVLDDVQWIDEPSWQVLAWLMSERRQTLWLLTQRVASDAALPPAPADLPRLHTTSIDLPPLRDADALALWQAAHGEPLADLPPAARVQLQAARGRPLYLLCAEADGPAPHFAEYCQARCNALGAGREVLETAALLGLVWRVDDLSALVGDEAVSAVLETAVGMELLVPRGTEWMAFFHPTIREFLLDVQTAARLQQQAARVALLREHQREWALAAALWQRADDAARATTCWAQAALQAVEQDDHQAALTHFESLRACGYGGDADPSRAVALRLAHAQARLLVKGYGDPGVQQLADDLLSHAGASDAAAADPELDFGVRFLQYMGCSSNGSVDGLAQAADLWLRARTPAQRLVAAWAQGNTRLWHGNPGEALQWLETALSLESQTTLAERSALFVTDPLNFARAQWLWLRSLRGDDAEALARDTRQAEEQLRALPQTQDRCVYHCMAAFRSYTEGDFDAMARHASQSQAVAEQESFDLWAAIAALQWAVAQAHLGQRPDLEALAPRLHGLQVGYAAGVPTGQWMVADILRLSGQAQAALDLCAAWIADMPRQEHRHCLMDIHRIRAQCHTALGQHEEAAEAWAEAWAVAQSAGLKGWLQRWHGVAVVRGGHDD</sequence>